<dbReference type="EMBL" id="PDWW01000007">
    <property type="protein sequence ID" value="KAF1725819.1"/>
    <property type="molecule type" value="Genomic_DNA"/>
</dbReference>
<feature type="binding site" evidence="11">
    <location>
        <begin position="82"/>
        <end position="83"/>
    </location>
    <ligand>
        <name>NAD(+)</name>
        <dbReference type="ChEBI" id="CHEBI:57540"/>
    </ligand>
</feature>
<dbReference type="Pfam" id="PF01653">
    <property type="entry name" value="DNA_ligase_aden"/>
    <property type="match status" value="1"/>
</dbReference>
<dbReference type="Gene3D" id="1.10.150.20">
    <property type="entry name" value="5' to 3' exonuclease, C-terminal subdomain"/>
    <property type="match status" value="3"/>
</dbReference>
<comment type="similarity">
    <text evidence="11">Belongs to the NAD-dependent DNA ligase family. LigA subfamily.</text>
</comment>
<dbReference type="PANTHER" id="PTHR23389">
    <property type="entry name" value="CHROMOSOME TRANSMISSION FIDELITY FACTOR 18"/>
    <property type="match status" value="1"/>
</dbReference>
<dbReference type="InterPro" id="IPR036420">
    <property type="entry name" value="BRCT_dom_sf"/>
</dbReference>
<keyword evidence="6 11" id="KW-0862">Zinc</keyword>
<evidence type="ECO:0000256" key="8">
    <source>
        <dbReference type="ARBA" id="ARBA00023027"/>
    </source>
</evidence>
<dbReference type="EC" id="6.5.1.2" evidence="11"/>
<keyword evidence="2 11" id="KW-0436">Ligase</keyword>
<dbReference type="CDD" id="cd00114">
    <property type="entry name" value="LIGANc"/>
    <property type="match status" value="1"/>
</dbReference>
<dbReference type="GO" id="GO:0016874">
    <property type="term" value="F:ligase activity"/>
    <property type="evidence" value="ECO:0007669"/>
    <property type="project" value="UniProtKB-KW"/>
</dbReference>
<keyword evidence="11" id="KW-0464">Manganese</keyword>
<dbReference type="PROSITE" id="PS50172">
    <property type="entry name" value="BRCT"/>
    <property type="match status" value="1"/>
</dbReference>
<evidence type="ECO:0000256" key="5">
    <source>
        <dbReference type="ARBA" id="ARBA00022763"/>
    </source>
</evidence>
<dbReference type="Gene3D" id="2.40.50.140">
    <property type="entry name" value="Nucleic acid-binding proteins"/>
    <property type="match status" value="1"/>
</dbReference>
<dbReference type="SUPFAM" id="SSF50249">
    <property type="entry name" value="Nucleic acid-binding proteins"/>
    <property type="match status" value="1"/>
</dbReference>
<evidence type="ECO:0000256" key="7">
    <source>
        <dbReference type="ARBA" id="ARBA00022842"/>
    </source>
</evidence>
<dbReference type="SUPFAM" id="SSF47781">
    <property type="entry name" value="RuvA domain 2-like"/>
    <property type="match status" value="2"/>
</dbReference>
<reference evidence="13 14" key="1">
    <citation type="submission" date="2017-10" db="EMBL/GenBank/DDBJ databases">
        <title>Whole genome sequencing of members of genus Pseudoxanthomonas.</title>
        <authorList>
            <person name="Kumar S."/>
            <person name="Bansal K."/>
            <person name="Kaur A."/>
            <person name="Patil P."/>
            <person name="Sharma S."/>
            <person name="Patil P.B."/>
        </authorList>
    </citation>
    <scope>NUCLEOTIDE SEQUENCE [LARGE SCALE GENOMIC DNA]</scope>
    <source>
        <strain evidence="13 14">DSM 17109</strain>
    </source>
</reference>
<dbReference type="CDD" id="cd17748">
    <property type="entry name" value="BRCT_DNA_ligase_like"/>
    <property type="match status" value="1"/>
</dbReference>
<dbReference type="SUPFAM" id="SSF56091">
    <property type="entry name" value="DNA ligase/mRNA capping enzyme, catalytic domain"/>
    <property type="match status" value="1"/>
</dbReference>
<keyword evidence="3 11" id="KW-0235">DNA replication</keyword>
<evidence type="ECO:0000256" key="9">
    <source>
        <dbReference type="ARBA" id="ARBA00023204"/>
    </source>
</evidence>
<dbReference type="InterPro" id="IPR041663">
    <property type="entry name" value="DisA/LigA_HHH"/>
</dbReference>
<keyword evidence="4 11" id="KW-0479">Metal-binding</keyword>
<evidence type="ECO:0000256" key="1">
    <source>
        <dbReference type="ARBA" id="ARBA00004067"/>
    </source>
</evidence>
<feature type="binding site" evidence="11">
    <location>
        <position position="411"/>
    </location>
    <ligand>
        <name>Zn(2+)</name>
        <dbReference type="ChEBI" id="CHEBI:29105"/>
    </ligand>
</feature>
<feature type="binding site" evidence="11">
    <location>
        <position position="113"/>
    </location>
    <ligand>
        <name>NAD(+)</name>
        <dbReference type="ChEBI" id="CHEBI:57540"/>
    </ligand>
</feature>
<dbReference type="Proteomes" id="UP000781710">
    <property type="component" value="Unassembled WGS sequence"/>
</dbReference>
<dbReference type="Pfam" id="PF12826">
    <property type="entry name" value="HHH_2"/>
    <property type="match status" value="1"/>
</dbReference>
<dbReference type="InterPro" id="IPR004150">
    <property type="entry name" value="NAD_DNA_ligase_OB"/>
</dbReference>
<dbReference type="Gene3D" id="3.40.50.10190">
    <property type="entry name" value="BRCT domain"/>
    <property type="match status" value="1"/>
</dbReference>
<dbReference type="PIRSF" id="PIRSF001604">
    <property type="entry name" value="LigA"/>
    <property type="match status" value="1"/>
</dbReference>
<dbReference type="RefSeq" id="WP_162337279.1">
    <property type="nucleotide sequence ID" value="NZ_JBHSRQ010000011.1"/>
</dbReference>
<dbReference type="HAMAP" id="MF_01588">
    <property type="entry name" value="DNA_ligase_A"/>
    <property type="match status" value="1"/>
</dbReference>
<keyword evidence="7 11" id="KW-0460">Magnesium</keyword>
<dbReference type="PANTHER" id="PTHR23389:SF9">
    <property type="entry name" value="DNA LIGASE"/>
    <property type="match status" value="1"/>
</dbReference>
<feature type="binding site" evidence="11">
    <location>
        <position position="314"/>
    </location>
    <ligand>
        <name>NAD(+)</name>
        <dbReference type="ChEBI" id="CHEBI:57540"/>
    </ligand>
</feature>
<evidence type="ECO:0000256" key="4">
    <source>
        <dbReference type="ARBA" id="ARBA00022723"/>
    </source>
</evidence>
<evidence type="ECO:0000313" key="13">
    <source>
        <dbReference type="EMBL" id="KAF1725819.1"/>
    </source>
</evidence>
<evidence type="ECO:0000256" key="3">
    <source>
        <dbReference type="ARBA" id="ARBA00022705"/>
    </source>
</evidence>
<keyword evidence="5 11" id="KW-0227">DNA damage</keyword>
<feature type="binding site" evidence="11">
    <location>
        <position position="432"/>
    </location>
    <ligand>
        <name>Zn(2+)</name>
        <dbReference type="ChEBI" id="CHEBI:29105"/>
    </ligand>
</feature>
<dbReference type="Pfam" id="PF03119">
    <property type="entry name" value="DNA_ligase_ZBD"/>
    <property type="match status" value="1"/>
</dbReference>
<evidence type="ECO:0000256" key="11">
    <source>
        <dbReference type="HAMAP-Rule" id="MF_01588"/>
    </source>
</evidence>
<evidence type="ECO:0000256" key="2">
    <source>
        <dbReference type="ARBA" id="ARBA00022598"/>
    </source>
</evidence>
<accession>A0ABQ6ZIH5</accession>
<dbReference type="InterPro" id="IPR018239">
    <property type="entry name" value="DNA_ligase_AS"/>
</dbReference>
<sequence length="783" mass="84888">MTPTPAARIADLRRQLEDANYRYHVLDEPSIPDAEYDRLLRELDELEAAHPDLVTADSPTQRVGNAPAGKFAEVRHAIPMLSLGNAFSDEEVHDFVRRIAEKLKRPTLQFSAEPKLDGLAISLRYENGVFVQGATRGDGATGEDVTLNLRTVKAIPLKLRGKDWPAVLEVRGEVYMPRADFETYNEHARLHGGKVLANPRNGAAGSLRQLDPRITAQRPLAFFAYGTGLVEGGELPDSHSATLKQLRARGFPVSSLSEVVEGAEGLLDYYRRIGEARDGLPFDIDGVVYKLDDGEGQREMGFVSRAPRWAIAHKFPAQEQATTVEAIEIQIGRTGAATPVARLTPVHVAGVIVTNATLHNADQIARLDVRVGDHVIVRRAGDVIPEVAGVILDRRPDGTMPWQMPTHCPVCGAEIVREEGEAVWRCSGELSCPAQRKESLRHFASRRAMDIEGLGDRYIEDLSDLGYLASVADLYKLTLEDLLEMKRQVDVREGTTPETVKAGKVATKWAENLIEAIDRSRRTTLERFLFALGIQHVGESTAKALAVWFGDLQRIRHLPWPLFKRVPDIGGEVARSLGHFFDQPGNQQAIDDLLARGVVIDDTHAPSGKLRAGLDLATLLVDLEIPKVTRVRAEQLASAFPSVDALLDAPAHNFVTAGLPSDSANAFAAWLEDEANAKLLTRSGAALDELLANTPDDVGVSAGPLDGKTVVLTGGLAAMSRDEAGEKLEALGAKVAGSVSKKTHLVVAGEAAGSKLAKAQELGIEIWDEAQLLAFLAQHGSGA</sequence>
<dbReference type="InterPro" id="IPR004149">
    <property type="entry name" value="Znf_DNAligase_C4"/>
</dbReference>
<dbReference type="NCBIfam" id="NF005932">
    <property type="entry name" value="PRK07956.1"/>
    <property type="match status" value="1"/>
</dbReference>
<dbReference type="Gene3D" id="1.10.287.610">
    <property type="entry name" value="Helix hairpin bin"/>
    <property type="match status" value="1"/>
</dbReference>
<protein>
    <recommendedName>
        <fullName evidence="11">DNA ligase</fullName>
        <ecNumber evidence="11">6.5.1.2</ecNumber>
    </recommendedName>
    <alternativeName>
        <fullName evidence="11">Polydeoxyribonucleotide synthase [NAD(+)]</fullName>
    </alternativeName>
</protein>
<dbReference type="InterPro" id="IPR013839">
    <property type="entry name" value="DNAligase_adenylation"/>
</dbReference>
<evidence type="ECO:0000256" key="10">
    <source>
        <dbReference type="ARBA" id="ARBA00034005"/>
    </source>
</evidence>
<dbReference type="SUPFAM" id="SSF52113">
    <property type="entry name" value="BRCT domain"/>
    <property type="match status" value="1"/>
</dbReference>
<dbReference type="Pfam" id="PF00533">
    <property type="entry name" value="BRCT"/>
    <property type="match status" value="1"/>
</dbReference>
<dbReference type="InterPro" id="IPR010994">
    <property type="entry name" value="RuvA_2-like"/>
</dbReference>
<comment type="caution">
    <text evidence="13">The sequence shown here is derived from an EMBL/GenBank/DDBJ whole genome shotgun (WGS) entry which is preliminary data.</text>
</comment>
<feature type="domain" description="BRCT" evidence="12">
    <location>
        <begin position="700"/>
        <end position="766"/>
    </location>
</feature>
<keyword evidence="8 11" id="KW-0520">NAD</keyword>
<comment type="catalytic activity">
    <reaction evidence="10 11">
        <text>NAD(+) + (deoxyribonucleotide)n-3'-hydroxyl + 5'-phospho-(deoxyribonucleotide)m = (deoxyribonucleotide)n+m + AMP + beta-nicotinamide D-nucleotide.</text>
        <dbReference type="EC" id="6.5.1.2"/>
    </reaction>
</comment>
<dbReference type="Gene3D" id="3.30.470.30">
    <property type="entry name" value="DNA ligase/mRNA capping enzyme"/>
    <property type="match status" value="1"/>
</dbReference>
<comment type="caution">
    <text evidence="11">Lacks conserved residue(s) required for the propagation of feature annotation.</text>
</comment>
<dbReference type="InterPro" id="IPR001679">
    <property type="entry name" value="DNA_ligase"/>
</dbReference>
<evidence type="ECO:0000259" key="12">
    <source>
        <dbReference type="PROSITE" id="PS50172"/>
    </source>
</evidence>
<dbReference type="SMART" id="SM00532">
    <property type="entry name" value="LIGANc"/>
    <property type="match status" value="1"/>
</dbReference>
<dbReference type="Pfam" id="PF03120">
    <property type="entry name" value="OB_DNA_ligase"/>
    <property type="match status" value="1"/>
</dbReference>
<comment type="function">
    <text evidence="1 11">DNA ligase that catalyzes the formation of phosphodiester linkages between 5'-phosphoryl and 3'-hydroxyl groups in double-stranded DNA using NAD as a coenzyme and as the energy source for the reaction. It is essential for DNA replication and repair of damaged DNA.</text>
</comment>
<dbReference type="SMART" id="SM00292">
    <property type="entry name" value="BRCT"/>
    <property type="match status" value="1"/>
</dbReference>
<gene>
    <name evidence="11" type="primary">ligA</name>
    <name evidence="13" type="ORF">CSC78_07465</name>
</gene>
<feature type="binding site" evidence="11">
    <location>
        <position position="173"/>
    </location>
    <ligand>
        <name>NAD(+)</name>
        <dbReference type="ChEBI" id="CHEBI:57540"/>
    </ligand>
</feature>
<feature type="binding site" evidence="11">
    <location>
        <begin position="33"/>
        <end position="37"/>
    </location>
    <ligand>
        <name>NAD(+)</name>
        <dbReference type="ChEBI" id="CHEBI:57540"/>
    </ligand>
</feature>
<keyword evidence="14" id="KW-1185">Reference proteome</keyword>
<feature type="binding site" evidence="11">
    <location>
        <position position="290"/>
    </location>
    <ligand>
        <name>NAD(+)</name>
        <dbReference type="ChEBI" id="CHEBI:57540"/>
    </ligand>
</feature>
<evidence type="ECO:0000313" key="14">
    <source>
        <dbReference type="Proteomes" id="UP000781710"/>
    </source>
</evidence>
<dbReference type="NCBIfam" id="TIGR00575">
    <property type="entry name" value="dnlj"/>
    <property type="match status" value="1"/>
</dbReference>
<dbReference type="Gene3D" id="6.20.10.30">
    <property type="match status" value="1"/>
</dbReference>
<dbReference type="PROSITE" id="PS01055">
    <property type="entry name" value="DNA_LIGASE_N1"/>
    <property type="match status" value="1"/>
</dbReference>
<dbReference type="InterPro" id="IPR001357">
    <property type="entry name" value="BRCT_dom"/>
</dbReference>
<organism evidence="13 14">
    <name type="scientific">Pseudoxanthomonas japonensis</name>
    <dbReference type="NCBI Taxonomy" id="69284"/>
    <lineage>
        <taxon>Bacteria</taxon>
        <taxon>Pseudomonadati</taxon>
        <taxon>Pseudomonadota</taxon>
        <taxon>Gammaproteobacteria</taxon>
        <taxon>Lysobacterales</taxon>
        <taxon>Lysobacteraceae</taxon>
        <taxon>Pseudoxanthomonas</taxon>
    </lineage>
</organism>
<feature type="binding site" evidence="11">
    <location>
        <position position="136"/>
    </location>
    <ligand>
        <name>NAD(+)</name>
        <dbReference type="ChEBI" id="CHEBI:57540"/>
    </ligand>
</feature>
<feature type="active site" description="N6-AMP-lysine intermediate" evidence="11">
    <location>
        <position position="115"/>
    </location>
</feature>
<feature type="binding site" evidence="11">
    <location>
        <position position="408"/>
    </location>
    <ligand>
        <name>Zn(2+)</name>
        <dbReference type="ChEBI" id="CHEBI:29105"/>
    </ligand>
</feature>
<proteinExistence type="inferred from homology"/>
<dbReference type="InterPro" id="IPR013840">
    <property type="entry name" value="DNAligase_N"/>
</dbReference>
<name>A0ABQ6ZIH5_9GAMM</name>
<dbReference type="InterPro" id="IPR012340">
    <property type="entry name" value="NA-bd_OB-fold"/>
</dbReference>
<keyword evidence="9 11" id="KW-0234">DNA repair</keyword>
<evidence type="ECO:0000256" key="6">
    <source>
        <dbReference type="ARBA" id="ARBA00022833"/>
    </source>
</evidence>
<comment type="cofactor">
    <cofactor evidence="11">
        <name>Mg(2+)</name>
        <dbReference type="ChEBI" id="CHEBI:18420"/>
    </cofactor>
    <cofactor evidence="11">
        <name>Mn(2+)</name>
        <dbReference type="ChEBI" id="CHEBI:29035"/>
    </cofactor>
</comment>